<feature type="transmembrane region" description="Helical" evidence="1">
    <location>
        <begin position="221"/>
        <end position="239"/>
    </location>
</feature>
<feature type="transmembrane region" description="Helical" evidence="1">
    <location>
        <begin position="148"/>
        <end position="165"/>
    </location>
</feature>
<feature type="transmembrane region" description="Helical" evidence="1">
    <location>
        <begin position="116"/>
        <end position="136"/>
    </location>
</feature>
<feature type="transmembrane region" description="Helical" evidence="1">
    <location>
        <begin position="180"/>
        <end position="201"/>
    </location>
</feature>
<feature type="domain" description="EamA" evidence="2">
    <location>
        <begin position="148"/>
        <end position="289"/>
    </location>
</feature>
<evidence type="ECO:0000256" key="1">
    <source>
        <dbReference type="SAM" id="Phobius"/>
    </source>
</evidence>
<comment type="caution">
    <text evidence="3">The sequence shown here is derived from an EMBL/GenBank/DDBJ whole genome shotgun (WGS) entry which is preliminary data.</text>
</comment>
<dbReference type="EMBL" id="AMFJ01021628">
    <property type="protein sequence ID" value="EKD66433.1"/>
    <property type="molecule type" value="Genomic_DNA"/>
</dbReference>
<dbReference type="InterPro" id="IPR000620">
    <property type="entry name" value="EamA_dom"/>
</dbReference>
<proteinExistence type="predicted"/>
<reference evidence="3" key="1">
    <citation type="journal article" date="2012" name="Science">
        <title>Fermentation, hydrogen, and sulfur metabolism in multiple uncultivated bacterial phyla.</title>
        <authorList>
            <person name="Wrighton K.C."/>
            <person name="Thomas B.C."/>
            <person name="Sharon I."/>
            <person name="Miller C.S."/>
            <person name="Castelle C.J."/>
            <person name="VerBerkmoes N.C."/>
            <person name="Wilkins M.J."/>
            <person name="Hettich R.L."/>
            <person name="Lipton M.S."/>
            <person name="Williams K.H."/>
            <person name="Long P.E."/>
            <person name="Banfield J.F."/>
        </authorList>
    </citation>
    <scope>NUCLEOTIDE SEQUENCE [LARGE SCALE GENOMIC DNA]</scope>
</reference>
<accession>K2BCB0</accession>
<name>K2BCB0_9BACT</name>
<dbReference type="Pfam" id="PF00892">
    <property type="entry name" value="EamA"/>
    <property type="match status" value="1"/>
</dbReference>
<sequence>MIFAIFWMILKSLWNVLSKYISVNFDIYKSLFYQYLFTSLYGIIFLLISKTPFLNFDLKIFWLFILIWFFGYSGIWSLYKALKHLNNAIVMVIAYTYVFLSYFLNIFLIWDIEKFSNFKLVLSVVYFAIISLFLFERNEKKKIKVNKYAIYAFITSISWTIYNWINNFIIKNQIASPVQMIFYSELLIFIFSIFYFSVFILRNNIKLKKELKLNNKQLKSYLLVALFFFIWWFLTFTWYKYISGNIVNFINLFSVILVPIFTFIFLKEKLSSKQIATIFLAFIVLVLFIL</sequence>
<keyword evidence="1" id="KW-0812">Transmembrane</keyword>
<keyword evidence="1" id="KW-1133">Transmembrane helix</keyword>
<feature type="transmembrane region" description="Helical" evidence="1">
    <location>
        <begin position="31"/>
        <end position="48"/>
    </location>
</feature>
<feature type="transmembrane region" description="Helical" evidence="1">
    <location>
        <begin position="60"/>
        <end position="79"/>
    </location>
</feature>
<feature type="transmembrane region" description="Helical" evidence="1">
    <location>
        <begin position="88"/>
        <end position="110"/>
    </location>
</feature>
<evidence type="ECO:0000259" key="2">
    <source>
        <dbReference type="Pfam" id="PF00892"/>
    </source>
</evidence>
<feature type="transmembrane region" description="Helical" evidence="1">
    <location>
        <begin position="245"/>
        <end position="266"/>
    </location>
</feature>
<gene>
    <name evidence="3" type="ORF">ACD_49C00042G0006</name>
</gene>
<dbReference type="AlphaFoldDB" id="K2BCB0"/>
<feature type="transmembrane region" description="Helical" evidence="1">
    <location>
        <begin position="273"/>
        <end position="289"/>
    </location>
</feature>
<evidence type="ECO:0000313" key="3">
    <source>
        <dbReference type="EMBL" id="EKD66433.1"/>
    </source>
</evidence>
<dbReference type="GO" id="GO:0016020">
    <property type="term" value="C:membrane"/>
    <property type="evidence" value="ECO:0007669"/>
    <property type="project" value="InterPro"/>
</dbReference>
<protein>
    <recommendedName>
        <fullName evidence="2">EamA domain-containing protein</fullName>
    </recommendedName>
</protein>
<keyword evidence="1" id="KW-0472">Membrane</keyword>
<organism evidence="3">
    <name type="scientific">uncultured bacterium</name>
    <name type="common">gcode 4</name>
    <dbReference type="NCBI Taxonomy" id="1234023"/>
    <lineage>
        <taxon>Bacteria</taxon>
        <taxon>environmental samples</taxon>
    </lineage>
</organism>